<protein>
    <submittedName>
        <fullName evidence="1">Uncharacterized protein</fullName>
    </submittedName>
</protein>
<sequence length="112" mass="12632">MMVELRGTFFPRFRAASAQPRGADRIRPQMSRALPDRDERRCRMTWARHASPVVEHGRIAEARAVEKVHCEIQNGRAARTVAVHAANADDCRELLEMLGLAADEGKRALQRS</sequence>
<dbReference type="Proteomes" id="UP001501747">
    <property type="component" value="Unassembled WGS sequence"/>
</dbReference>
<reference evidence="2" key="1">
    <citation type="journal article" date="2019" name="Int. J. Syst. Evol. Microbiol.">
        <title>The Global Catalogue of Microorganisms (GCM) 10K type strain sequencing project: providing services to taxonomists for standard genome sequencing and annotation.</title>
        <authorList>
            <consortium name="The Broad Institute Genomics Platform"/>
            <consortium name="The Broad Institute Genome Sequencing Center for Infectious Disease"/>
            <person name="Wu L."/>
            <person name="Ma J."/>
        </authorList>
    </citation>
    <scope>NUCLEOTIDE SEQUENCE [LARGE SCALE GENOMIC DNA]</scope>
    <source>
        <strain evidence="2">JCM 17342</strain>
    </source>
</reference>
<dbReference type="EMBL" id="BAABAL010000020">
    <property type="protein sequence ID" value="GAA4031610.1"/>
    <property type="molecule type" value="Genomic_DNA"/>
</dbReference>
<comment type="caution">
    <text evidence="1">The sequence shown here is derived from an EMBL/GenBank/DDBJ whole genome shotgun (WGS) entry which is preliminary data.</text>
</comment>
<evidence type="ECO:0000313" key="2">
    <source>
        <dbReference type="Proteomes" id="UP001501747"/>
    </source>
</evidence>
<accession>A0ABP7TUT2</accession>
<name>A0ABP7TUT2_9PSEU</name>
<keyword evidence="2" id="KW-1185">Reference proteome</keyword>
<gene>
    <name evidence="1" type="ORF">GCM10022247_65820</name>
</gene>
<organism evidence="1 2">
    <name type="scientific">Allokutzneria multivorans</name>
    <dbReference type="NCBI Taxonomy" id="1142134"/>
    <lineage>
        <taxon>Bacteria</taxon>
        <taxon>Bacillati</taxon>
        <taxon>Actinomycetota</taxon>
        <taxon>Actinomycetes</taxon>
        <taxon>Pseudonocardiales</taxon>
        <taxon>Pseudonocardiaceae</taxon>
        <taxon>Allokutzneria</taxon>
    </lineage>
</organism>
<proteinExistence type="predicted"/>
<evidence type="ECO:0000313" key="1">
    <source>
        <dbReference type="EMBL" id="GAA4031610.1"/>
    </source>
</evidence>